<dbReference type="Gene3D" id="3.40.30.10">
    <property type="entry name" value="Glutaredoxin"/>
    <property type="match status" value="1"/>
</dbReference>
<comment type="caution">
    <text evidence="1">The sequence shown here is derived from an EMBL/GenBank/DDBJ whole genome shotgun (WGS) entry which is preliminary data.</text>
</comment>
<dbReference type="OrthoDB" id="8779161at2"/>
<dbReference type="Pfam" id="PF05768">
    <property type="entry name" value="Glrx-like"/>
    <property type="match status" value="1"/>
</dbReference>
<organism evidence="1 2">
    <name type="scientific">Orlajensenia flava</name>
    <dbReference type="NCBI Taxonomy" id="2565934"/>
    <lineage>
        <taxon>Bacteria</taxon>
        <taxon>Bacillati</taxon>
        <taxon>Actinomycetota</taxon>
        <taxon>Actinomycetes</taxon>
        <taxon>Micrococcales</taxon>
        <taxon>Microbacteriaceae</taxon>
        <taxon>Orlajensenia</taxon>
    </lineage>
</organism>
<dbReference type="InterPro" id="IPR036249">
    <property type="entry name" value="Thioredoxin-like_sf"/>
</dbReference>
<dbReference type="EMBL" id="SSSN01000008">
    <property type="protein sequence ID" value="THG33637.1"/>
    <property type="molecule type" value="Genomic_DNA"/>
</dbReference>
<dbReference type="InterPro" id="IPR008554">
    <property type="entry name" value="Glutaredoxin-like"/>
</dbReference>
<evidence type="ECO:0000313" key="2">
    <source>
        <dbReference type="Proteomes" id="UP000307380"/>
    </source>
</evidence>
<dbReference type="PANTHER" id="PTHR33558:SF1">
    <property type="entry name" value="GLUTAREDOXIN-LIKE PROTEIN C5ORF63 HOMOLOG"/>
    <property type="match status" value="1"/>
</dbReference>
<dbReference type="AlphaFoldDB" id="A0A4V3WTX1"/>
<name>A0A4V3WTX1_9MICO</name>
<accession>A0A4V3WTX1</accession>
<dbReference type="Proteomes" id="UP000307380">
    <property type="component" value="Unassembled WGS sequence"/>
</dbReference>
<proteinExistence type="predicted"/>
<dbReference type="PANTHER" id="PTHR33558">
    <property type="entry name" value="GLUTAREDOXIN-LIKE PROTEIN C5ORF63 HOMOLOG"/>
    <property type="match status" value="1"/>
</dbReference>
<dbReference type="SUPFAM" id="SSF52833">
    <property type="entry name" value="Thioredoxin-like"/>
    <property type="match status" value="1"/>
</dbReference>
<sequence>MVTSLTLLGKPGCHLCDDARAVVVDVLAEFPAARLEEKSILDDEALNARYWDEIPVLLIDGDVHTFWRVDADRLRAALGG</sequence>
<evidence type="ECO:0000313" key="1">
    <source>
        <dbReference type="EMBL" id="THG33637.1"/>
    </source>
</evidence>
<gene>
    <name evidence="1" type="ORF">E6C70_11630</name>
</gene>
<protein>
    <submittedName>
        <fullName evidence="1">Glutaredoxin family protein</fullName>
    </submittedName>
</protein>
<keyword evidence="2" id="KW-1185">Reference proteome</keyword>
<dbReference type="InterPro" id="IPR052565">
    <property type="entry name" value="Glutaredoxin-like_YDR286C"/>
</dbReference>
<reference evidence="1 2" key="1">
    <citation type="submission" date="2019-04" db="EMBL/GenBank/DDBJ databases">
        <authorList>
            <person name="Jiang L."/>
        </authorList>
    </citation>
    <scope>NUCLEOTIDE SEQUENCE [LARGE SCALE GENOMIC DNA]</scope>
    <source>
        <strain evidence="1 2">YIM 131861</strain>
    </source>
</reference>